<dbReference type="PANTHER" id="PTHR23091">
    <property type="entry name" value="N-TERMINAL ACETYLTRANSFERASE"/>
    <property type="match status" value="1"/>
</dbReference>
<keyword evidence="1" id="KW-0808">Transferase</keyword>
<dbReference type="Gene3D" id="3.40.630.30">
    <property type="match status" value="1"/>
</dbReference>
<dbReference type="PROSITE" id="PS51186">
    <property type="entry name" value="GNAT"/>
    <property type="match status" value="1"/>
</dbReference>
<evidence type="ECO:0000256" key="2">
    <source>
        <dbReference type="ARBA" id="ARBA00023315"/>
    </source>
</evidence>
<name>A0ABN9R3S7_9DINO</name>
<dbReference type="EMBL" id="CAUYUJ010005377">
    <property type="protein sequence ID" value="CAK0813434.1"/>
    <property type="molecule type" value="Genomic_DNA"/>
</dbReference>
<keyword evidence="2" id="KW-0012">Acyltransferase</keyword>
<comment type="similarity">
    <text evidence="3">Belongs to the acetyltransferase family. ARD1 subfamily.</text>
</comment>
<accession>A0ABN9R3S7</accession>
<evidence type="ECO:0000313" key="6">
    <source>
        <dbReference type="Proteomes" id="UP001189429"/>
    </source>
</evidence>
<dbReference type="Proteomes" id="UP001189429">
    <property type="component" value="Unassembled WGS sequence"/>
</dbReference>
<evidence type="ECO:0000256" key="3">
    <source>
        <dbReference type="ARBA" id="ARBA00025786"/>
    </source>
</evidence>
<dbReference type="SUPFAM" id="SSF55729">
    <property type="entry name" value="Acyl-CoA N-acyltransferases (Nat)"/>
    <property type="match status" value="1"/>
</dbReference>
<protein>
    <recommendedName>
        <fullName evidence="4">N-acetyltransferase domain-containing protein</fullName>
    </recommendedName>
</protein>
<dbReference type="PANTHER" id="PTHR23091:SF4">
    <property type="entry name" value="N-TERMINAL AMINO-ACID N(ALPHA)-ACETYLTRANSFERASE NATA"/>
    <property type="match status" value="1"/>
</dbReference>
<feature type="non-terminal residue" evidence="5">
    <location>
        <position position="1"/>
    </location>
</feature>
<feature type="domain" description="N-acetyltransferase" evidence="4">
    <location>
        <begin position="1"/>
        <end position="143"/>
    </location>
</feature>
<reference evidence="5" key="1">
    <citation type="submission" date="2023-10" db="EMBL/GenBank/DDBJ databases">
        <authorList>
            <person name="Chen Y."/>
            <person name="Shah S."/>
            <person name="Dougan E. K."/>
            <person name="Thang M."/>
            <person name="Chan C."/>
        </authorList>
    </citation>
    <scope>NUCLEOTIDE SEQUENCE [LARGE SCALE GENOMIC DNA]</scope>
</reference>
<evidence type="ECO:0000259" key="4">
    <source>
        <dbReference type="PROSITE" id="PS51186"/>
    </source>
</evidence>
<organism evidence="5 6">
    <name type="scientific">Prorocentrum cordatum</name>
    <dbReference type="NCBI Taxonomy" id="2364126"/>
    <lineage>
        <taxon>Eukaryota</taxon>
        <taxon>Sar</taxon>
        <taxon>Alveolata</taxon>
        <taxon>Dinophyceae</taxon>
        <taxon>Prorocentrales</taxon>
        <taxon>Prorocentraceae</taxon>
        <taxon>Prorocentrum</taxon>
    </lineage>
</organism>
<dbReference type="InterPro" id="IPR000182">
    <property type="entry name" value="GNAT_dom"/>
</dbReference>
<dbReference type="CDD" id="cd04301">
    <property type="entry name" value="NAT_SF"/>
    <property type="match status" value="1"/>
</dbReference>
<dbReference type="InterPro" id="IPR016181">
    <property type="entry name" value="Acyl_CoA_acyltransferase"/>
</dbReference>
<gene>
    <name evidence="5" type="ORF">PCOR1329_LOCUS17356</name>
</gene>
<keyword evidence="6" id="KW-1185">Reference proteome</keyword>
<evidence type="ECO:0000256" key="1">
    <source>
        <dbReference type="ARBA" id="ARBA00022679"/>
    </source>
</evidence>
<proteinExistence type="inferred from homology"/>
<evidence type="ECO:0000313" key="5">
    <source>
        <dbReference type="EMBL" id="CAK0813434.1"/>
    </source>
</evidence>
<sequence length="163" mass="19167">DDLYGMQACNLQCLPENYQMKYYFYHMLSWPQLPQVAVDYNNKIVGYVLAKMEEDSDEPHGHVTSLAVLRSHRKLGIASKLMRASMEVMEHCFGAEYVSLHVRYTNRAAFTLYSQTLGFEIHDIEKGYYADKEDAYDMRKMFPKGRKRPARRASFFIWQRWGG</sequence>
<dbReference type="Pfam" id="PF00583">
    <property type="entry name" value="Acetyltransf_1"/>
    <property type="match status" value="1"/>
</dbReference>
<dbReference type="InterPro" id="IPR045047">
    <property type="entry name" value="Ard1-like"/>
</dbReference>
<comment type="caution">
    <text evidence="5">The sequence shown here is derived from an EMBL/GenBank/DDBJ whole genome shotgun (WGS) entry which is preliminary data.</text>
</comment>